<dbReference type="STRING" id="999422.HMPREF9944_02338"/>
<dbReference type="EMBL" id="AGEK01000039">
    <property type="protein sequence ID" value="EHO67013.1"/>
    <property type="molecule type" value="Genomic_DNA"/>
</dbReference>
<comment type="caution">
    <text evidence="1">The sequence shown here is derived from an EMBL/GenBank/DDBJ whole genome shotgun (WGS) entry which is preliminary data.</text>
</comment>
<protein>
    <submittedName>
        <fullName evidence="1">Uncharacterized protein</fullName>
    </submittedName>
</protein>
<evidence type="ECO:0000313" key="1">
    <source>
        <dbReference type="EMBL" id="EHO67013.1"/>
    </source>
</evidence>
<dbReference type="PATRIC" id="fig|999422.3.peg.2363"/>
<accession>H1HQ13</accession>
<dbReference type="HOGENOM" id="CLU_212745_0_0_10"/>
<dbReference type="AlphaFoldDB" id="H1HQ13"/>
<organism evidence="1 2">
    <name type="scientific">Segatella maculosa OT 289</name>
    <dbReference type="NCBI Taxonomy" id="999422"/>
    <lineage>
        <taxon>Bacteria</taxon>
        <taxon>Pseudomonadati</taxon>
        <taxon>Bacteroidota</taxon>
        <taxon>Bacteroidia</taxon>
        <taxon>Bacteroidales</taxon>
        <taxon>Prevotellaceae</taxon>
        <taxon>Segatella</taxon>
    </lineage>
</organism>
<evidence type="ECO:0000313" key="2">
    <source>
        <dbReference type="Proteomes" id="UP000003167"/>
    </source>
</evidence>
<keyword evidence="2" id="KW-1185">Reference proteome</keyword>
<proteinExistence type="predicted"/>
<gene>
    <name evidence="1" type="ORF">HMPREF9944_02338</name>
</gene>
<sequence length="43" mass="5108">MPMKYFTPKEVRPSEKTLKMIRQIAYTYRAIKMNGKNEALCLN</sequence>
<dbReference type="Proteomes" id="UP000003167">
    <property type="component" value="Unassembled WGS sequence"/>
</dbReference>
<name>H1HQ13_9BACT</name>
<reference evidence="1 2" key="1">
    <citation type="submission" date="2011-12" db="EMBL/GenBank/DDBJ databases">
        <title>The Genome Sequence of Prevotella maculosa OT 289.</title>
        <authorList>
            <consortium name="The Broad Institute Genome Sequencing Platform"/>
            <person name="Earl A."/>
            <person name="Ward D."/>
            <person name="Feldgarden M."/>
            <person name="Gevers D."/>
            <person name="Izard J."/>
            <person name="Blanton J.M."/>
            <person name="Mathney J."/>
            <person name="Tanner A.C."/>
            <person name="Dewhirst F.E."/>
            <person name="Young S.K."/>
            <person name="Zeng Q."/>
            <person name="Gargeya S."/>
            <person name="Fitzgerald M."/>
            <person name="Haas B."/>
            <person name="Abouelleil A."/>
            <person name="Alvarado L."/>
            <person name="Arachchi H.M."/>
            <person name="Berlin A."/>
            <person name="Chapman S.B."/>
            <person name="Gearin G."/>
            <person name="Goldberg J."/>
            <person name="Griggs A."/>
            <person name="Gujja S."/>
            <person name="Hansen M."/>
            <person name="Heiman D."/>
            <person name="Howarth C."/>
            <person name="Larimer J."/>
            <person name="Lui A."/>
            <person name="MacDonald P.J.P."/>
            <person name="McCowen C."/>
            <person name="Montmayeur A."/>
            <person name="Murphy C."/>
            <person name="Neiman D."/>
            <person name="Pearson M."/>
            <person name="Priest M."/>
            <person name="Roberts A."/>
            <person name="Saif S."/>
            <person name="Shea T."/>
            <person name="Sisk P."/>
            <person name="Stolte C."/>
            <person name="Sykes S."/>
            <person name="Wortman J."/>
            <person name="Nusbaum C."/>
            <person name="Birren B."/>
        </authorList>
    </citation>
    <scope>NUCLEOTIDE SEQUENCE [LARGE SCALE GENOMIC DNA]</scope>
    <source>
        <strain evidence="1 2">OT 289</strain>
    </source>
</reference>